<dbReference type="Gene3D" id="2.30.29.30">
    <property type="entry name" value="Pleckstrin-homology domain (PH domain)/Phosphotyrosine-binding domain (PTB)"/>
    <property type="match status" value="1"/>
</dbReference>
<dbReference type="GO" id="GO:0006893">
    <property type="term" value="P:Golgi to plasma membrane transport"/>
    <property type="evidence" value="ECO:0007669"/>
    <property type="project" value="TreeGrafter"/>
</dbReference>
<evidence type="ECO:0000313" key="10">
    <source>
        <dbReference type="EMBL" id="KDQ19306.1"/>
    </source>
</evidence>
<organism evidence="10 11">
    <name type="scientific">Botryobasidium botryosum (strain FD-172 SS1)</name>
    <dbReference type="NCBI Taxonomy" id="930990"/>
    <lineage>
        <taxon>Eukaryota</taxon>
        <taxon>Fungi</taxon>
        <taxon>Dikarya</taxon>
        <taxon>Basidiomycota</taxon>
        <taxon>Agaricomycotina</taxon>
        <taxon>Agaricomycetes</taxon>
        <taxon>Cantharellales</taxon>
        <taxon>Botryobasidiaceae</taxon>
        <taxon>Botryobasidium</taxon>
    </lineage>
</organism>
<name>A0A067N6C5_BOTB1</name>
<evidence type="ECO:0000256" key="5">
    <source>
        <dbReference type="ARBA" id="ARBA00022483"/>
    </source>
</evidence>
<feature type="region of interest" description="Disordered" evidence="8">
    <location>
        <begin position="1"/>
        <end position="58"/>
    </location>
</feature>
<dbReference type="FunCoup" id="A0A067N6C5">
    <property type="interactions" value="28"/>
</dbReference>
<dbReference type="GO" id="GO:0006887">
    <property type="term" value="P:exocytosis"/>
    <property type="evidence" value="ECO:0007669"/>
    <property type="project" value="UniProtKB-KW"/>
</dbReference>
<comment type="similarity">
    <text evidence="2">Belongs to the EXO84 family.</text>
</comment>
<feature type="domain" description="Exocyst component Exo84 C-terminal" evidence="9">
    <location>
        <begin position="399"/>
        <end position="593"/>
    </location>
</feature>
<dbReference type="Proteomes" id="UP000027195">
    <property type="component" value="Unassembled WGS sequence"/>
</dbReference>
<dbReference type="GO" id="GO:0030133">
    <property type="term" value="C:transport vesicle"/>
    <property type="evidence" value="ECO:0007669"/>
    <property type="project" value="UniProtKB-SubCell"/>
</dbReference>
<dbReference type="PANTHER" id="PTHR21426">
    <property type="entry name" value="EXOCYST COMPLEX COMPONENT 8"/>
    <property type="match status" value="1"/>
</dbReference>
<reference evidence="11" key="1">
    <citation type="journal article" date="2014" name="Proc. Natl. Acad. Sci. U.S.A.">
        <title>Extensive sampling of basidiomycete genomes demonstrates inadequacy of the white-rot/brown-rot paradigm for wood decay fungi.</title>
        <authorList>
            <person name="Riley R."/>
            <person name="Salamov A.A."/>
            <person name="Brown D.W."/>
            <person name="Nagy L.G."/>
            <person name="Floudas D."/>
            <person name="Held B.W."/>
            <person name="Levasseur A."/>
            <person name="Lombard V."/>
            <person name="Morin E."/>
            <person name="Otillar R."/>
            <person name="Lindquist E.A."/>
            <person name="Sun H."/>
            <person name="LaButti K.M."/>
            <person name="Schmutz J."/>
            <person name="Jabbour D."/>
            <person name="Luo H."/>
            <person name="Baker S.E."/>
            <person name="Pisabarro A.G."/>
            <person name="Walton J.D."/>
            <person name="Blanchette R.A."/>
            <person name="Henrissat B."/>
            <person name="Martin F."/>
            <person name="Cullen D."/>
            <person name="Hibbett D.S."/>
            <person name="Grigoriev I.V."/>
        </authorList>
    </citation>
    <scope>NUCLEOTIDE SEQUENCE [LARGE SCALE GENOMIC DNA]</scope>
    <source>
        <strain evidence="11">FD-172 SS1</strain>
    </source>
</reference>
<keyword evidence="4" id="KW-0813">Transport</keyword>
<dbReference type="OrthoDB" id="642193at2759"/>
<accession>A0A067N6C5</accession>
<dbReference type="InterPro" id="IPR011993">
    <property type="entry name" value="PH-like_dom_sf"/>
</dbReference>
<evidence type="ECO:0000313" key="11">
    <source>
        <dbReference type="Proteomes" id="UP000027195"/>
    </source>
</evidence>
<dbReference type="SUPFAM" id="SSF74788">
    <property type="entry name" value="Cullin repeat-like"/>
    <property type="match status" value="1"/>
</dbReference>
<evidence type="ECO:0000256" key="6">
    <source>
        <dbReference type="ARBA" id="ARBA00022927"/>
    </source>
</evidence>
<dbReference type="PANTHER" id="PTHR21426:SF12">
    <property type="entry name" value="EXOCYST COMPLEX COMPONENT 8"/>
    <property type="match status" value="1"/>
</dbReference>
<proteinExistence type="inferred from homology"/>
<comment type="subcellular location">
    <subcellularLocation>
        <location evidence="1">Cytoplasmic vesicle</location>
        <location evidence="1">Secretory vesicle</location>
    </subcellularLocation>
</comment>
<feature type="region of interest" description="Disordered" evidence="8">
    <location>
        <begin position="605"/>
        <end position="662"/>
    </location>
</feature>
<evidence type="ECO:0000256" key="8">
    <source>
        <dbReference type="SAM" id="MobiDB-lite"/>
    </source>
</evidence>
<feature type="compositionally biased region" description="Pro residues" evidence="8">
    <location>
        <begin position="605"/>
        <end position="630"/>
    </location>
</feature>
<dbReference type="GO" id="GO:0000145">
    <property type="term" value="C:exocyst"/>
    <property type="evidence" value="ECO:0007669"/>
    <property type="project" value="InterPro"/>
</dbReference>
<dbReference type="AlphaFoldDB" id="A0A067N6C5"/>
<dbReference type="InParanoid" id="A0A067N6C5"/>
<dbReference type="Pfam" id="PF08700">
    <property type="entry name" value="VPS51_Exo84_N"/>
    <property type="match status" value="1"/>
</dbReference>
<dbReference type="InterPro" id="IPR042561">
    <property type="entry name" value="Exo84_C_1"/>
</dbReference>
<dbReference type="HOGENOM" id="CLU_012488_1_0_1"/>
<dbReference type="EMBL" id="KL198019">
    <property type="protein sequence ID" value="KDQ19306.1"/>
    <property type="molecule type" value="Genomic_DNA"/>
</dbReference>
<protein>
    <recommendedName>
        <fullName evidence="3">Exocyst complex component EXO84</fullName>
    </recommendedName>
</protein>
<dbReference type="InterPro" id="IPR042560">
    <property type="entry name" value="Exo84_C_2"/>
</dbReference>
<dbReference type="GO" id="GO:0015031">
    <property type="term" value="P:protein transport"/>
    <property type="evidence" value="ECO:0007669"/>
    <property type="project" value="UniProtKB-KW"/>
</dbReference>
<dbReference type="InterPro" id="IPR016159">
    <property type="entry name" value="Cullin_repeat-like_dom_sf"/>
</dbReference>
<feature type="coiled-coil region" evidence="7">
    <location>
        <begin position="114"/>
        <end position="177"/>
    </location>
</feature>
<gene>
    <name evidence="10" type="ORF">BOTBODRAFT_153188</name>
</gene>
<sequence>MSLRTRRAPPPGGSQAPLAKSSRDARKSKVGDKIKKRMSMRYADISAPQTTPDIPSMPSLTDIRVFEQERYGKASTSVEDFQEEQVREDPRAVDVKFLEQDDFDPDAYLKVKLANSTEAELKSLQSSLEASKAAAATDLQRNVFKNYAEFVVISKEISTLENDMLELKESLSEWKAMPSLLNIDDSNATSDRRRGNRNSIADLRTLYATQLQTLHTTVEGSAKFVPSIPGRHIVMEAENWWALNPATYKVEYAVHFVLLDDLLLVAKRRRKRSGTGGKLVAEKCWTLSEVTIQDVKDAADITHAIKIRRGKETHVYRADRSSDKKNILSTFRTSAEELATRRRKEREGEHERRRSVWTPDDNAPFVLGADADPLPPLPSRIFGQSAGNLAKDKQDKDARWITDFTDELSVAIALQEWDEAVNLIERGEAKLTTTPALEPKLTPLTSSLTSALLHALSDPTQHKAGVVHLTSLLLRLHAGPVARDTFLATRTEFIRKLTRTIRFEGDIGVYIGEFAMVMFTGIKHTADWYLASFREHDMASGLVQWAKEQLEIFAKMFRRQVYSTDVDQRAVQNSLQMTRTQSKRLLQDNGLDFSYLLEGLIAPPSSTPAPSTIPAPRTPQPPVPKLPPTAPLNTTPKVPKSPGPRPPRSNQRQPSISITRKP</sequence>
<keyword evidence="7" id="KW-0175">Coiled coil</keyword>
<evidence type="ECO:0000256" key="3">
    <source>
        <dbReference type="ARBA" id="ARBA00021269"/>
    </source>
</evidence>
<keyword evidence="6" id="KW-0653">Protein transport</keyword>
<dbReference type="Pfam" id="PF25345">
    <property type="entry name" value="PH_EXO84"/>
    <property type="match status" value="1"/>
</dbReference>
<keyword evidence="11" id="KW-1185">Reference proteome</keyword>
<evidence type="ECO:0000256" key="1">
    <source>
        <dbReference type="ARBA" id="ARBA00004398"/>
    </source>
</evidence>
<dbReference type="Gene3D" id="1.20.58.1220">
    <property type="entry name" value="Exo84p, C-terminal helical domain"/>
    <property type="match status" value="1"/>
</dbReference>
<evidence type="ECO:0000259" key="9">
    <source>
        <dbReference type="Pfam" id="PF16528"/>
    </source>
</evidence>
<dbReference type="SUPFAM" id="SSF50729">
    <property type="entry name" value="PH domain-like"/>
    <property type="match status" value="1"/>
</dbReference>
<dbReference type="STRING" id="930990.A0A067N6C5"/>
<keyword evidence="5" id="KW-0268">Exocytosis</keyword>
<feature type="compositionally biased region" description="Basic and acidic residues" evidence="8">
    <location>
        <begin position="21"/>
        <end position="33"/>
    </location>
</feature>
<evidence type="ECO:0000256" key="4">
    <source>
        <dbReference type="ARBA" id="ARBA00022448"/>
    </source>
</evidence>
<dbReference type="InterPro" id="IPR033961">
    <property type="entry name" value="Exo84"/>
</dbReference>
<dbReference type="Pfam" id="PF16528">
    <property type="entry name" value="Exo84_C"/>
    <property type="match status" value="1"/>
</dbReference>
<evidence type="ECO:0000256" key="7">
    <source>
        <dbReference type="SAM" id="Coils"/>
    </source>
</evidence>
<dbReference type="Gene3D" id="1.20.58.1210">
    <property type="entry name" value="Exo84p, N-terminal helical domain"/>
    <property type="match status" value="1"/>
</dbReference>
<dbReference type="InterPro" id="IPR032403">
    <property type="entry name" value="Exo84_C"/>
</dbReference>
<evidence type="ECO:0000256" key="2">
    <source>
        <dbReference type="ARBA" id="ARBA00007210"/>
    </source>
</evidence>